<keyword evidence="1" id="KW-1185">Reference proteome</keyword>
<dbReference type="SUPFAM" id="SSF56672">
    <property type="entry name" value="DNA/RNA polymerases"/>
    <property type="match status" value="1"/>
</dbReference>
<dbReference type="PANTHER" id="PTHR24559:SF444">
    <property type="entry name" value="REVERSE TRANSCRIPTASE DOMAIN-CONTAINING PROTEIN"/>
    <property type="match status" value="1"/>
</dbReference>
<organism evidence="1 2">
    <name type="scientific">Arachis duranensis</name>
    <name type="common">Wild peanut</name>
    <dbReference type="NCBI Taxonomy" id="130453"/>
    <lineage>
        <taxon>Eukaryota</taxon>
        <taxon>Viridiplantae</taxon>
        <taxon>Streptophyta</taxon>
        <taxon>Embryophyta</taxon>
        <taxon>Tracheophyta</taxon>
        <taxon>Spermatophyta</taxon>
        <taxon>Magnoliopsida</taxon>
        <taxon>eudicotyledons</taxon>
        <taxon>Gunneridae</taxon>
        <taxon>Pentapetalae</taxon>
        <taxon>rosids</taxon>
        <taxon>fabids</taxon>
        <taxon>Fabales</taxon>
        <taxon>Fabaceae</taxon>
        <taxon>Papilionoideae</taxon>
        <taxon>50 kb inversion clade</taxon>
        <taxon>dalbergioids sensu lato</taxon>
        <taxon>Dalbergieae</taxon>
        <taxon>Pterocarpus clade</taxon>
        <taxon>Arachis</taxon>
    </lineage>
</organism>
<protein>
    <submittedName>
        <fullName evidence="2">Uncharacterized protein LOC127741227</fullName>
    </submittedName>
</protein>
<evidence type="ECO:0000313" key="1">
    <source>
        <dbReference type="Proteomes" id="UP000515211"/>
    </source>
</evidence>
<dbReference type="KEGG" id="adu:127741227"/>
<dbReference type="AlphaFoldDB" id="A0A9C6TI89"/>
<dbReference type="GeneID" id="127741227"/>
<dbReference type="Gene3D" id="3.10.10.10">
    <property type="entry name" value="HIV Type 1 Reverse Transcriptase, subunit A, domain 1"/>
    <property type="match status" value="1"/>
</dbReference>
<reference evidence="1" key="1">
    <citation type="journal article" date="2016" name="Nat. Genet.">
        <title>The genome sequences of Arachis duranensis and Arachis ipaensis, the diploid ancestors of cultivated peanut.</title>
        <authorList>
            <person name="Bertioli D.J."/>
            <person name="Cannon S.B."/>
            <person name="Froenicke L."/>
            <person name="Huang G."/>
            <person name="Farmer A.D."/>
            <person name="Cannon E.K."/>
            <person name="Liu X."/>
            <person name="Gao D."/>
            <person name="Clevenger J."/>
            <person name="Dash S."/>
            <person name="Ren L."/>
            <person name="Moretzsohn M.C."/>
            <person name="Shirasawa K."/>
            <person name="Huang W."/>
            <person name="Vidigal B."/>
            <person name="Abernathy B."/>
            <person name="Chu Y."/>
            <person name="Niederhuth C.E."/>
            <person name="Umale P."/>
            <person name="Araujo A.C."/>
            <person name="Kozik A."/>
            <person name="Kim K.D."/>
            <person name="Burow M.D."/>
            <person name="Varshney R.K."/>
            <person name="Wang X."/>
            <person name="Zhang X."/>
            <person name="Barkley N."/>
            <person name="Guimaraes P.M."/>
            <person name="Isobe S."/>
            <person name="Guo B."/>
            <person name="Liao B."/>
            <person name="Stalker H.T."/>
            <person name="Schmitz R.J."/>
            <person name="Scheffler B.E."/>
            <person name="Leal-Bertioli S.C."/>
            <person name="Xun X."/>
            <person name="Jackson S.A."/>
            <person name="Michelmore R."/>
            <person name="Ozias-Akins P."/>
        </authorList>
    </citation>
    <scope>NUCLEOTIDE SEQUENCE [LARGE SCALE GENOMIC DNA]</scope>
    <source>
        <strain evidence="1">cv. V14167</strain>
    </source>
</reference>
<dbReference type="RefSeq" id="XP_052109258.1">
    <property type="nucleotide sequence ID" value="XM_052253298.1"/>
</dbReference>
<sequence length="286" mass="32492">MENTPLSRTIDVQYLVVDCPSPYNIILGRPALNTFRAAVSTLHLCVKFQVQGGRIATIHSDRQQARQCYDTSLKEANTRGKSQEVKAIHSTNEVLSLAELDPRDDSQKRPQPADELQKVPLTSKVEQFMYIGRALEGQEQLKLIKVLQDNTDLFAWTSADMPGIDPSIICHKLVIDKTIRHLAQKKINLGAKKAKARLEETKKLLNADFIKEIRFTMWLLNLVMVKNNSGKWRMCVDFTNLNNACPKDAYPLPCIDKLVDNASRFKSLSFMDAYSGYNRILMHPED</sequence>
<dbReference type="InterPro" id="IPR043502">
    <property type="entry name" value="DNA/RNA_pol_sf"/>
</dbReference>
<name>A0A9C6TI89_ARADU</name>
<dbReference type="InterPro" id="IPR053134">
    <property type="entry name" value="RNA-dir_DNA_polymerase"/>
</dbReference>
<dbReference type="Proteomes" id="UP000515211">
    <property type="component" value="Chromosome 8"/>
</dbReference>
<accession>A0A9C6TI89</accession>
<gene>
    <name evidence="2" type="primary">LOC127741227</name>
</gene>
<proteinExistence type="predicted"/>
<dbReference type="PANTHER" id="PTHR24559">
    <property type="entry name" value="TRANSPOSON TY3-I GAG-POL POLYPROTEIN"/>
    <property type="match status" value="1"/>
</dbReference>
<evidence type="ECO:0000313" key="2">
    <source>
        <dbReference type="RefSeq" id="XP_052109258.1"/>
    </source>
</evidence>
<dbReference type="Gene3D" id="3.30.70.270">
    <property type="match status" value="1"/>
</dbReference>
<dbReference type="InterPro" id="IPR043128">
    <property type="entry name" value="Rev_trsase/Diguanyl_cyclase"/>
</dbReference>
<reference evidence="2" key="2">
    <citation type="submission" date="2025-08" db="UniProtKB">
        <authorList>
            <consortium name="RefSeq"/>
        </authorList>
    </citation>
    <scope>IDENTIFICATION</scope>
    <source>
        <tissue evidence="2">Whole plant</tissue>
    </source>
</reference>